<gene>
    <name evidence="3" type="ORF">RHP49_05570</name>
</gene>
<dbReference type="InterPro" id="IPR028994">
    <property type="entry name" value="Integrin_alpha_N"/>
</dbReference>
<accession>A0ABY9Y634</accession>
<dbReference type="Pfam" id="PF18370">
    <property type="entry name" value="RGI_lyase"/>
    <property type="match status" value="1"/>
</dbReference>
<dbReference type="InterPro" id="IPR041624">
    <property type="entry name" value="RGI_lyase"/>
</dbReference>
<evidence type="ECO:0000313" key="4">
    <source>
        <dbReference type="Proteomes" id="UP001303407"/>
    </source>
</evidence>
<dbReference type="InterPro" id="IPR034641">
    <property type="entry name" value="RGL11"/>
</dbReference>
<evidence type="ECO:0000259" key="1">
    <source>
        <dbReference type="Pfam" id="PF18370"/>
    </source>
</evidence>
<keyword evidence="3" id="KW-0456">Lyase</keyword>
<dbReference type="SUPFAM" id="SSF69318">
    <property type="entry name" value="Integrin alpha N-terminal domain"/>
    <property type="match status" value="1"/>
</dbReference>
<feature type="domain" description="Rhamnogalacturonan lyase family 11 C-terminal" evidence="2">
    <location>
        <begin position="120"/>
        <end position="622"/>
    </location>
</feature>
<dbReference type="EMBL" id="CP134536">
    <property type="protein sequence ID" value="WNH13723.1"/>
    <property type="molecule type" value="Genomic_DNA"/>
</dbReference>
<reference evidence="3 4" key="1">
    <citation type="submission" date="2023-09" db="EMBL/GenBank/DDBJ databases">
        <title>Thalassobella suaedae gen. nov., sp. nov., a marine bacterium of the family Flavobacteriaceae isolated from a halophyte Suaeda japonica.</title>
        <authorList>
            <person name="Lee S.Y."/>
            <person name="Hwang C.Y."/>
        </authorList>
    </citation>
    <scope>NUCLEOTIDE SEQUENCE [LARGE SCALE GENOMIC DNA]</scope>
    <source>
        <strain evidence="3 4">HL-DH10</strain>
    </source>
</reference>
<dbReference type="RefSeq" id="WP_415863703.1">
    <property type="nucleotide sequence ID" value="NZ_CP134536.1"/>
</dbReference>
<proteinExistence type="predicted"/>
<feature type="domain" description="Rhamnogalacturonan I lyase beta-sheet" evidence="1">
    <location>
        <begin position="31"/>
        <end position="116"/>
    </location>
</feature>
<dbReference type="Proteomes" id="UP001303407">
    <property type="component" value="Chromosome"/>
</dbReference>
<sequence>MKKELPTITCLKIMLFIAVFGFLSMSVIAQKQMENLDRGVLAVRTSSSKVLVSWRIFGTEFSTASYNVYRGSTKINATPITGASNFEDTTTTNSTYSVSAIIDGVEQQLSNTVNTWADIYKKIPLTPPPGGTTPDNISYTYTANDVSVGDLDGDGQYELVLKWTPTNSHDNAHKGYTGNTFLQGLKMDGTILWTIDLGRNIRSGAHYTQFMVYDLDGDGKAEIACKTADGTIDGSGTILGDKNADYRDNRGYVLEGSEYLSLFSGETGVFIATQDYIPARGKVSDWGDSYGNRVDRFLACIAYLDGKRPSVVFTRGYYTRTVLAAYDYRDGQLTNRWVFDTNKKGNEKYFGQGNHNIAVGDLDGDGKDEIQFGSCAIDDNGTGLYSTGFGHGDAAHLGDFNPEHEGLEYFMAHEEANNPKVPQIDYRDPKTGKVFWSIPGNGDIGRGVTADIDPNHIGTESWASNGSGIHNTKGEVISTTYPTAGRRGASFNMFAWWDGDLLREIVDKTVIAKWKPETKTTEILLKGYNYDGMNLKSNNWTKSNPCLIADILGDWREEIIWRNEENTALVIFSTPYPTTKRIFTLMHDPLYRTSIAWQNVAYNQPAHTSFYLGHGMKKPPAPKIYLAKKEINSKRN</sequence>
<name>A0ABY9Y634_9FLAO</name>
<evidence type="ECO:0000259" key="2">
    <source>
        <dbReference type="Pfam" id="PF21348"/>
    </source>
</evidence>
<dbReference type="PANTHER" id="PTHR43118">
    <property type="entry name" value="RHAMNOGALACTURONAN LYASE (EUROFUNG)"/>
    <property type="match status" value="1"/>
</dbReference>
<keyword evidence="4" id="KW-1185">Reference proteome</keyword>
<dbReference type="InterPro" id="IPR049366">
    <property type="entry name" value="RGL11_C"/>
</dbReference>
<dbReference type="InterPro" id="IPR013783">
    <property type="entry name" value="Ig-like_fold"/>
</dbReference>
<evidence type="ECO:0000313" key="3">
    <source>
        <dbReference type="EMBL" id="WNH13723.1"/>
    </source>
</evidence>
<organism evidence="3 4">
    <name type="scientific">Thalassobellus suaedae</name>
    <dbReference type="NCBI Taxonomy" id="3074124"/>
    <lineage>
        <taxon>Bacteria</taxon>
        <taxon>Pseudomonadati</taxon>
        <taxon>Bacteroidota</taxon>
        <taxon>Flavobacteriia</taxon>
        <taxon>Flavobacteriales</taxon>
        <taxon>Flavobacteriaceae</taxon>
        <taxon>Thalassobellus</taxon>
    </lineage>
</organism>
<dbReference type="CDD" id="cd10318">
    <property type="entry name" value="RGL11"/>
    <property type="match status" value="1"/>
</dbReference>
<protein>
    <submittedName>
        <fullName evidence="3">Rhamnogalacturonan lyase</fullName>
    </submittedName>
</protein>
<dbReference type="Gene3D" id="2.60.40.10">
    <property type="entry name" value="Immunoglobulins"/>
    <property type="match status" value="1"/>
</dbReference>
<dbReference type="Pfam" id="PF21348">
    <property type="entry name" value="RGL11_C"/>
    <property type="match status" value="1"/>
</dbReference>
<dbReference type="PANTHER" id="PTHR43118:SF1">
    <property type="entry name" value="RHAMNOGALACTURONAN LYASE (EUROFUNG)"/>
    <property type="match status" value="1"/>
</dbReference>
<dbReference type="GO" id="GO:0016829">
    <property type="term" value="F:lyase activity"/>
    <property type="evidence" value="ECO:0007669"/>
    <property type="project" value="UniProtKB-KW"/>
</dbReference>